<keyword evidence="5" id="KW-1185">Reference proteome</keyword>
<organism evidence="4 5">
    <name type="scientific">Bifidobacterium parmae</name>
    <dbReference type="NCBI Taxonomy" id="361854"/>
    <lineage>
        <taxon>Bacteria</taxon>
        <taxon>Bacillati</taxon>
        <taxon>Actinomycetota</taxon>
        <taxon>Actinomycetes</taxon>
        <taxon>Bifidobacteriales</taxon>
        <taxon>Bifidobacteriaceae</taxon>
        <taxon>Bifidobacterium</taxon>
    </lineage>
</organism>
<dbReference type="GO" id="GO:0008270">
    <property type="term" value="F:zinc ion binding"/>
    <property type="evidence" value="ECO:0007669"/>
    <property type="project" value="UniProtKB-KW"/>
</dbReference>
<keyword evidence="1" id="KW-0862">Zinc</keyword>
<dbReference type="AlphaFoldDB" id="A0A2N5J322"/>
<feature type="compositionally biased region" description="Pro residues" evidence="2">
    <location>
        <begin position="213"/>
        <end position="223"/>
    </location>
</feature>
<feature type="region of interest" description="Disordered" evidence="2">
    <location>
        <begin position="194"/>
        <end position="234"/>
    </location>
</feature>
<name>A0A2N5J322_9BIFI</name>
<dbReference type="EMBL" id="NMWT01000016">
    <property type="protein sequence ID" value="PLS28586.1"/>
    <property type="molecule type" value="Genomic_DNA"/>
</dbReference>
<comment type="caution">
    <text evidence="4">The sequence shown here is derived from an EMBL/GenBank/DDBJ whole genome shotgun (WGS) entry which is preliminary data.</text>
</comment>
<accession>A0A2N5J322</accession>
<dbReference type="Proteomes" id="UP000235034">
    <property type="component" value="Unassembled WGS sequence"/>
</dbReference>
<keyword evidence="1" id="KW-0479">Metal-binding</keyword>
<proteinExistence type="predicted"/>
<dbReference type="InterPro" id="IPR007527">
    <property type="entry name" value="Znf_SWIM"/>
</dbReference>
<dbReference type="PROSITE" id="PS50966">
    <property type="entry name" value="ZF_SWIM"/>
    <property type="match status" value="1"/>
</dbReference>
<keyword evidence="1" id="KW-0863">Zinc-finger</keyword>
<sequence length="234" mass="26238">MSLPAKPALYEFESMFDDAPWILERAYDYWQDGRVGRIESVAPSLFHAQVSGNEADSYDVDVRIDDAGDVMSAACTCPYHRTPYCKHVGAVLYELRRRWADGHGDAAPGASDASESSVMRRRRVPSYALDGVLKRIDEEKRDADGRNVLFFWSNTCVKYANHLMREGSSGPLIPTREAGRMMLGPMDAYHQRHGVHHQDDGIPLDDMDGGLLPPDPLDAPPRSSPRGWRYATTR</sequence>
<evidence type="ECO:0000256" key="2">
    <source>
        <dbReference type="SAM" id="MobiDB-lite"/>
    </source>
</evidence>
<dbReference type="Pfam" id="PF04434">
    <property type="entry name" value="SWIM"/>
    <property type="match status" value="1"/>
</dbReference>
<feature type="domain" description="SWIM-type" evidence="3">
    <location>
        <begin position="60"/>
        <end position="96"/>
    </location>
</feature>
<evidence type="ECO:0000256" key="1">
    <source>
        <dbReference type="PROSITE-ProRule" id="PRU00325"/>
    </source>
</evidence>
<evidence type="ECO:0000313" key="5">
    <source>
        <dbReference type="Proteomes" id="UP000235034"/>
    </source>
</evidence>
<protein>
    <submittedName>
        <fullName evidence="4">SWIM zinc finger protein</fullName>
    </submittedName>
</protein>
<reference evidence="4 5" key="1">
    <citation type="submission" date="2017-07" db="EMBL/GenBank/DDBJ databases">
        <title>Bifidobacterium novel species.</title>
        <authorList>
            <person name="Lugli G.A."/>
            <person name="Milani C."/>
            <person name="Duranti S."/>
            <person name="Mangifesta M."/>
        </authorList>
    </citation>
    <scope>NUCLEOTIDE SEQUENCE [LARGE SCALE GENOMIC DNA]</scope>
    <source>
        <strain evidence="4 5">77</strain>
    </source>
</reference>
<evidence type="ECO:0000313" key="4">
    <source>
        <dbReference type="EMBL" id="PLS28586.1"/>
    </source>
</evidence>
<evidence type="ECO:0000259" key="3">
    <source>
        <dbReference type="PROSITE" id="PS50966"/>
    </source>
</evidence>
<gene>
    <name evidence="4" type="ORF">Uis4E_1235</name>
</gene>